<sequence>MLKADCSQAGHSSGQQLSEAPGDAVAAQLLIAKDDCQGTTGQADKQLGNRAVKRKGTPTRQSDHKAHKQRTRKGDKASGQAAQQPCSEAQGDTNKAIRPQGTQAKDTKGRQGKRTSSSATVQ</sequence>
<accession>A0A388LB84</accession>
<evidence type="ECO:0000256" key="1">
    <source>
        <dbReference type="SAM" id="MobiDB-lite"/>
    </source>
</evidence>
<dbReference type="EMBL" id="BFEA01000322">
    <property type="protein sequence ID" value="GBG79580.1"/>
    <property type="molecule type" value="Genomic_DNA"/>
</dbReference>
<name>A0A388LB84_CHABU</name>
<proteinExistence type="predicted"/>
<feature type="compositionally biased region" description="Polar residues" evidence="1">
    <location>
        <begin position="9"/>
        <end position="18"/>
    </location>
</feature>
<dbReference type="Gramene" id="GBG79580">
    <property type="protein sequence ID" value="GBG79580"/>
    <property type="gene ID" value="CBR_g29727"/>
</dbReference>
<keyword evidence="3" id="KW-1185">Reference proteome</keyword>
<feature type="region of interest" description="Disordered" evidence="1">
    <location>
        <begin position="38"/>
        <end position="122"/>
    </location>
</feature>
<dbReference type="Proteomes" id="UP000265515">
    <property type="component" value="Unassembled WGS sequence"/>
</dbReference>
<gene>
    <name evidence="2" type="ORF">CBR_g29727</name>
</gene>
<feature type="compositionally biased region" description="Polar residues" evidence="1">
    <location>
        <begin position="80"/>
        <end position="93"/>
    </location>
</feature>
<organism evidence="2 3">
    <name type="scientific">Chara braunii</name>
    <name type="common">Braun's stonewort</name>
    <dbReference type="NCBI Taxonomy" id="69332"/>
    <lineage>
        <taxon>Eukaryota</taxon>
        <taxon>Viridiplantae</taxon>
        <taxon>Streptophyta</taxon>
        <taxon>Charophyceae</taxon>
        <taxon>Charales</taxon>
        <taxon>Characeae</taxon>
        <taxon>Chara</taxon>
    </lineage>
</organism>
<comment type="caution">
    <text evidence="2">The sequence shown here is derived from an EMBL/GenBank/DDBJ whole genome shotgun (WGS) entry which is preliminary data.</text>
</comment>
<dbReference type="AlphaFoldDB" id="A0A388LB84"/>
<reference evidence="2 3" key="1">
    <citation type="journal article" date="2018" name="Cell">
        <title>The Chara Genome: Secondary Complexity and Implications for Plant Terrestrialization.</title>
        <authorList>
            <person name="Nishiyama T."/>
            <person name="Sakayama H."/>
            <person name="Vries J.D."/>
            <person name="Buschmann H."/>
            <person name="Saint-Marcoux D."/>
            <person name="Ullrich K.K."/>
            <person name="Haas F.B."/>
            <person name="Vanderstraeten L."/>
            <person name="Becker D."/>
            <person name="Lang D."/>
            <person name="Vosolsobe S."/>
            <person name="Rombauts S."/>
            <person name="Wilhelmsson P.K.I."/>
            <person name="Janitza P."/>
            <person name="Kern R."/>
            <person name="Heyl A."/>
            <person name="Rumpler F."/>
            <person name="Villalobos L.I.A.C."/>
            <person name="Clay J.M."/>
            <person name="Skokan R."/>
            <person name="Toyoda A."/>
            <person name="Suzuki Y."/>
            <person name="Kagoshima H."/>
            <person name="Schijlen E."/>
            <person name="Tajeshwar N."/>
            <person name="Catarino B."/>
            <person name="Hetherington A.J."/>
            <person name="Saltykova A."/>
            <person name="Bonnot C."/>
            <person name="Breuninger H."/>
            <person name="Symeonidi A."/>
            <person name="Radhakrishnan G.V."/>
            <person name="Van Nieuwerburgh F."/>
            <person name="Deforce D."/>
            <person name="Chang C."/>
            <person name="Karol K.G."/>
            <person name="Hedrich R."/>
            <person name="Ulvskov P."/>
            <person name="Glockner G."/>
            <person name="Delwiche C.F."/>
            <person name="Petrasek J."/>
            <person name="Van de Peer Y."/>
            <person name="Friml J."/>
            <person name="Beilby M."/>
            <person name="Dolan L."/>
            <person name="Kohara Y."/>
            <person name="Sugano S."/>
            <person name="Fujiyama A."/>
            <person name="Delaux P.-M."/>
            <person name="Quint M."/>
            <person name="TheiBen G."/>
            <person name="Hagemann M."/>
            <person name="Harholt J."/>
            <person name="Dunand C."/>
            <person name="Zachgo S."/>
            <person name="Langdale J."/>
            <person name="Maumus F."/>
            <person name="Straeten D.V.D."/>
            <person name="Gould S.B."/>
            <person name="Rensing S.A."/>
        </authorList>
    </citation>
    <scope>NUCLEOTIDE SEQUENCE [LARGE SCALE GENOMIC DNA]</scope>
    <source>
        <strain evidence="2 3">S276</strain>
    </source>
</reference>
<evidence type="ECO:0000313" key="3">
    <source>
        <dbReference type="Proteomes" id="UP000265515"/>
    </source>
</evidence>
<protein>
    <submittedName>
        <fullName evidence="2">Uncharacterized protein</fullName>
    </submittedName>
</protein>
<feature type="region of interest" description="Disordered" evidence="1">
    <location>
        <begin position="1"/>
        <end position="21"/>
    </location>
</feature>
<evidence type="ECO:0000313" key="2">
    <source>
        <dbReference type="EMBL" id="GBG79580.1"/>
    </source>
</evidence>